<keyword evidence="2" id="KW-0378">Hydrolase</keyword>
<dbReference type="InterPro" id="IPR036397">
    <property type="entry name" value="RNaseH_sf"/>
</dbReference>
<dbReference type="Pfam" id="PF07727">
    <property type="entry name" value="RVT_2"/>
    <property type="match status" value="1"/>
</dbReference>
<dbReference type="GO" id="GO:0016787">
    <property type="term" value="F:hydrolase activity"/>
    <property type="evidence" value="ECO:0007669"/>
    <property type="project" value="UniProtKB-KW"/>
</dbReference>
<keyword evidence="3" id="KW-0175">Coiled coil</keyword>
<sequence>MANLSEDIQCAGSDTKPSMLDRTDFASWQQRIRLYCRGKENGVNILKSIDEGPFRMGSLRETLTEGTEGALHLGPERTRVYSDLTYEKKDRMQLNSKFVNNMLPEWGRFITALKLNRGLRDSNYEQLYAYLNQHEVHANENKMMLDRFTQHTVDPLALMSNVSNQQHYPQSSTTLPSLYVHPHSTDTTQLNSGFSPTDNLIENLANTLALLTQSYKTYLPQTNNQLRTSSNPRNQATIQDGRVVVQNVQGQQNRGQGDNARMQVQLVMWELRTELGMLIQNSKYFKDKMLLMQAQENGVALDEEQQLFIAGGQDNAIDEDVDEQPFQDLALNVDNVFQADDCDAFDSDVDEAPTAQTLFMANLSSADLVHDEAGPSYDLDVLSEVHDHDHYQDAICEHHEVHEMHDDVKPNYIVDSHIDYTSDSNMILYDQYVKDSAMQVVQSNVSVVPNDAYMMILNDMHEPHAQHVSVTTQNKVVDKSLTAELATYKEQVDLYERRTRFELTEREQKIDEQLRIVITTLKYQHLKENLGNNNSLPAQDGPDFDSVFEIKKLKASIQGKDNAIRKLRTQISQLQETRSEADHSVTPKVLAPGMYVIEVEPIPPRLRNNREVHLDYLKHLKESVATLREIVKEAKVERPLDRSVASACLYTKHSQKLLEYVIGTCPKDFNRRDKNSKRTVINSNSDSVCQTCNKCFISANHDMCVIKYLNFVNAPSSTKNVVREVKQVWKPKHVKQVRKAIGTMLTAVSYQWKPTGRIFTLREQCPLTRFTHLKVVPAKQPENISTRRTDRPLLFRLRLLKRYDTGSLTAQEFHEKFIGTVRFGNDHFGAIMRKHSCYVRDLDGGELIKGSHDSNLYTISVEYMMKSSPIYLLSKASKTKYWLWHRHLNHLNFGTINDLARKDLATGLTRLKFEKYHLCSACQLGKIKKHTHSSKTENTNLEVLDTLHMDLCGPIRVQTINGKKYILVIIDDYTRFTWVKFLRSKDDTPEVVIKFLKQIQVSLNKTVRFIRTDNGTEFVNHDLTRYYEKRSVSPALAVLVPVNSAGTPSSTSIDQDAPSLSYTLSSSTLHSPCLHQGVAAESTLMDENQFAPVDNDPFINIFAPSPTSKASLSGNATIQDEIHEFDRLQVWELVPQPDYGIIIALKWIYKVKLDEYGYVLKTRHGWWPRDIDKRRELTLRNPLLQLHASRLFKSSSPMPPSKNITIYQMDVKTTFLNGDLKEEVYVSQPEGFVDPDHPTHVYYLKKALYGLKQAPRAWYDTLSWFLLDNKFSKGVVDPTLFTRKGGKHILLV</sequence>
<name>A0A6L2K1D0_TANCI</name>
<accession>A0A6L2K1D0</accession>
<dbReference type="GO" id="GO:0046872">
    <property type="term" value="F:metal ion binding"/>
    <property type="evidence" value="ECO:0007669"/>
    <property type="project" value="UniProtKB-KW"/>
</dbReference>
<dbReference type="PROSITE" id="PS50994">
    <property type="entry name" value="INTEGRASE"/>
    <property type="match status" value="1"/>
</dbReference>
<dbReference type="PANTHER" id="PTHR42648">
    <property type="entry name" value="TRANSPOSASE, PUTATIVE-RELATED"/>
    <property type="match status" value="1"/>
</dbReference>
<keyword evidence="1" id="KW-0479">Metal-binding</keyword>
<dbReference type="InterPro" id="IPR039537">
    <property type="entry name" value="Retrotran_Ty1/copia-like"/>
</dbReference>
<dbReference type="PANTHER" id="PTHR42648:SF18">
    <property type="entry name" value="RETROTRANSPOSON, UNCLASSIFIED-LIKE PROTEIN"/>
    <property type="match status" value="1"/>
</dbReference>
<evidence type="ECO:0000256" key="2">
    <source>
        <dbReference type="ARBA" id="ARBA00022801"/>
    </source>
</evidence>
<feature type="coiled-coil region" evidence="3">
    <location>
        <begin position="550"/>
        <end position="584"/>
    </location>
</feature>
<dbReference type="GO" id="GO:0003676">
    <property type="term" value="F:nucleic acid binding"/>
    <property type="evidence" value="ECO:0007669"/>
    <property type="project" value="InterPro"/>
</dbReference>
<evidence type="ECO:0000259" key="4">
    <source>
        <dbReference type="PROSITE" id="PS50994"/>
    </source>
</evidence>
<dbReference type="SUPFAM" id="SSF53098">
    <property type="entry name" value="Ribonuclease H-like"/>
    <property type="match status" value="1"/>
</dbReference>
<proteinExistence type="predicted"/>
<dbReference type="Pfam" id="PF00665">
    <property type="entry name" value="rve"/>
    <property type="match status" value="1"/>
</dbReference>
<dbReference type="Gene3D" id="3.30.420.10">
    <property type="entry name" value="Ribonuclease H-like superfamily/Ribonuclease H"/>
    <property type="match status" value="1"/>
</dbReference>
<dbReference type="GO" id="GO:0015074">
    <property type="term" value="P:DNA integration"/>
    <property type="evidence" value="ECO:0007669"/>
    <property type="project" value="InterPro"/>
</dbReference>
<gene>
    <name evidence="5" type="ORF">Tci_013652</name>
</gene>
<evidence type="ECO:0000256" key="3">
    <source>
        <dbReference type="SAM" id="Coils"/>
    </source>
</evidence>
<dbReference type="InterPro" id="IPR001584">
    <property type="entry name" value="Integrase_cat-core"/>
</dbReference>
<comment type="caution">
    <text evidence="5">The sequence shown here is derived from an EMBL/GenBank/DDBJ whole genome shotgun (WGS) entry which is preliminary data.</text>
</comment>
<evidence type="ECO:0000256" key="1">
    <source>
        <dbReference type="ARBA" id="ARBA00022723"/>
    </source>
</evidence>
<protein>
    <recommendedName>
        <fullName evidence="4">Integrase catalytic domain-containing protein</fullName>
    </recommendedName>
</protein>
<dbReference type="InterPro" id="IPR025724">
    <property type="entry name" value="GAG-pre-integrase_dom"/>
</dbReference>
<organism evidence="5">
    <name type="scientific">Tanacetum cinerariifolium</name>
    <name type="common">Dalmatian daisy</name>
    <name type="synonym">Chrysanthemum cinerariifolium</name>
    <dbReference type="NCBI Taxonomy" id="118510"/>
    <lineage>
        <taxon>Eukaryota</taxon>
        <taxon>Viridiplantae</taxon>
        <taxon>Streptophyta</taxon>
        <taxon>Embryophyta</taxon>
        <taxon>Tracheophyta</taxon>
        <taxon>Spermatophyta</taxon>
        <taxon>Magnoliopsida</taxon>
        <taxon>eudicotyledons</taxon>
        <taxon>Gunneridae</taxon>
        <taxon>Pentapetalae</taxon>
        <taxon>asterids</taxon>
        <taxon>campanulids</taxon>
        <taxon>Asterales</taxon>
        <taxon>Asteraceae</taxon>
        <taxon>Asteroideae</taxon>
        <taxon>Anthemideae</taxon>
        <taxon>Anthemidinae</taxon>
        <taxon>Tanacetum</taxon>
    </lineage>
</organism>
<reference evidence="5" key="1">
    <citation type="journal article" date="2019" name="Sci. Rep.">
        <title>Draft genome of Tanacetum cinerariifolium, the natural source of mosquito coil.</title>
        <authorList>
            <person name="Yamashiro T."/>
            <person name="Shiraishi A."/>
            <person name="Satake H."/>
            <person name="Nakayama K."/>
        </authorList>
    </citation>
    <scope>NUCLEOTIDE SEQUENCE</scope>
</reference>
<dbReference type="EMBL" id="BKCJ010001468">
    <property type="protein sequence ID" value="GEU41674.1"/>
    <property type="molecule type" value="Genomic_DNA"/>
</dbReference>
<dbReference type="InterPro" id="IPR012337">
    <property type="entry name" value="RNaseH-like_sf"/>
</dbReference>
<dbReference type="Pfam" id="PF13976">
    <property type="entry name" value="gag_pre-integrs"/>
    <property type="match status" value="1"/>
</dbReference>
<dbReference type="InterPro" id="IPR013103">
    <property type="entry name" value="RVT_2"/>
</dbReference>
<evidence type="ECO:0000313" key="5">
    <source>
        <dbReference type="EMBL" id="GEU41674.1"/>
    </source>
</evidence>
<feature type="domain" description="Integrase catalytic" evidence="4">
    <location>
        <begin position="935"/>
        <end position="1038"/>
    </location>
</feature>